<evidence type="ECO:0000256" key="1">
    <source>
        <dbReference type="ARBA" id="ARBA00005224"/>
    </source>
</evidence>
<dbReference type="GO" id="GO:0006556">
    <property type="term" value="P:S-adenosylmethionine biosynthetic process"/>
    <property type="evidence" value="ECO:0000318"/>
    <property type="project" value="GO_Central"/>
</dbReference>
<dbReference type="OMA" id="IRTAWVY"/>
<evidence type="ECO:0000256" key="6">
    <source>
        <dbReference type="ARBA" id="ARBA00046786"/>
    </source>
</evidence>
<dbReference type="FunCoup" id="B3RYK5">
    <property type="interactions" value="1277"/>
</dbReference>
<dbReference type="AlphaFoldDB" id="B3RYK5"/>
<feature type="domain" description="RmlD-like substrate binding" evidence="7">
    <location>
        <begin position="3"/>
        <end position="293"/>
    </location>
</feature>
<dbReference type="Gene3D" id="3.40.50.720">
    <property type="entry name" value="NAD(P)-binding Rossmann-like Domain"/>
    <property type="match status" value="1"/>
</dbReference>
<dbReference type="RefSeq" id="XP_002112502.1">
    <property type="nucleotide sequence ID" value="XM_002112466.1"/>
</dbReference>
<dbReference type="PhylomeDB" id="B3RYK5"/>
<evidence type="ECO:0000256" key="2">
    <source>
        <dbReference type="ARBA" id="ARBA00008656"/>
    </source>
</evidence>
<dbReference type="eggNOG" id="KOG1430">
    <property type="taxonomic scope" value="Eukaryota"/>
</dbReference>
<proteinExistence type="inferred from homology"/>
<dbReference type="PANTHER" id="PTHR10491">
    <property type="entry name" value="DTDP-4-DEHYDRORHAMNOSE REDUCTASE"/>
    <property type="match status" value="1"/>
</dbReference>
<dbReference type="OrthoDB" id="6235964at2759"/>
<comment type="subunit">
    <text evidence="6">Heterotrimer; composed of a catalytic MAT2A homodimer that binds one regulatory MAT2B chain. Heterohexamer; composed of a central, catalytic MAT2A homotetramer flanked on either side by a regulatory MAT2B chain. NADP binding increases the affinity for MAT2A.</text>
</comment>
<gene>
    <name evidence="8" type="ORF">TRIADDRAFT_25402</name>
</gene>
<dbReference type="GeneID" id="6754160"/>
<dbReference type="FunFam" id="3.40.50.720:FF:000357">
    <property type="entry name" value="Methionine adenosyltransferase 2 subunit beta"/>
    <property type="match status" value="1"/>
</dbReference>
<reference evidence="8 9" key="1">
    <citation type="journal article" date="2008" name="Nature">
        <title>The Trichoplax genome and the nature of placozoans.</title>
        <authorList>
            <person name="Srivastava M."/>
            <person name="Begovic E."/>
            <person name="Chapman J."/>
            <person name="Putnam N.H."/>
            <person name="Hellsten U."/>
            <person name="Kawashima T."/>
            <person name="Kuo A."/>
            <person name="Mitros T."/>
            <person name="Salamov A."/>
            <person name="Carpenter M.L."/>
            <person name="Signorovitch A.Y."/>
            <person name="Moreno M.A."/>
            <person name="Kamm K."/>
            <person name="Grimwood J."/>
            <person name="Schmutz J."/>
            <person name="Shapiro H."/>
            <person name="Grigoriev I.V."/>
            <person name="Buss L.W."/>
            <person name="Schierwater B."/>
            <person name="Dellaporta S.L."/>
            <person name="Rokhsar D.S."/>
        </authorList>
    </citation>
    <scope>NUCLEOTIDE SEQUENCE [LARGE SCALE GENOMIC DNA]</scope>
    <source>
        <strain evidence="8 9">Grell-BS-1999</strain>
    </source>
</reference>
<sequence length="298" mass="33528">MKKVLITGASGLLGRAIKREFDNDATWKVLGLAYSRAGGDLRRVDLSDVNAVKEVVREFQPDVIVHAAAERRPDIVDKKTDVARQLNVDVSRNLALIAKTFNCFILYVSTDYVFDGCNPPYQPADQPAPLNTYGMLKWQGEKAVLETYPKRSGILRLPILYGEVEYLEESAVTVLLKAIQNGNKPGEMSDYEKRYPTYVGDVAVVIRQISDKTLQDENFYGIWHWSGLEELTKYQMALKIAKAFNIDYKHLVAVNKPSPGAKRPYNSHLDISTLTQLNFGQQTSFQDGIMISLSKFIS</sequence>
<comment type="similarity">
    <text evidence="2">Belongs to the dTDP-4-dehydrorhamnose reductase family. MAT2B subfamily.</text>
</comment>
<dbReference type="CDD" id="cd05254">
    <property type="entry name" value="dTDP_HR_like_SDR_e"/>
    <property type="match status" value="1"/>
</dbReference>
<dbReference type="HOGENOM" id="CLU_045518_0_0_1"/>
<dbReference type="UniPathway" id="UPA00315">
    <property type="reaction ID" value="UER00080"/>
</dbReference>
<comment type="pathway">
    <text evidence="1">Amino-acid biosynthesis; S-adenosyl-L-methionine biosynthesis; S-adenosyl-L-methionine from L-methionine: step 1/1.</text>
</comment>
<dbReference type="Proteomes" id="UP000009022">
    <property type="component" value="Unassembled WGS sequence"/>
</dbReference>
<evidence type="ECO:0000313" key="8">
    <source>
        <dbReference type="EMBL" id="EDV24612.1"/>
    </source>
</evidence>
<dbReference type="EMBL" id="DS985245">
    <property type="protein sequence ID" value="EDV24612.1"/>
    <property type="molecule type" value="Genomic_DNA"/>
</dbReference>
<protein>
    <recommendedName>
        <fullName evidence="3">Methionine adenosyltransferase 2 subunit beta</fullName>
    </recommendedName>
    <alternativeName>
        <fullName evidence="4">Methionine adenosyltransferase II beta</fullName>
    </alternativeName>
</protein>
<evidence type="ECO:0000256" key="3">
    <source>
        <dbReference type="ARBA" id="ARBA00021596"/>
    </source>
</evidence>
<dbReference type="SUPFAM" id="SSF51735">
    <property type="entry name" value="NAD(P)-binding Rossmann-fold domains"/>
    <property type="match status" value="1"/>
</dbReference>
<dbReference type="PANTHER" id="PTHR10491:SF4">
    <property type="entry name" value="METHIONINE ADENOSYLTRANSFERASE 2 SUBUNIT BETA"/>
    <property type="match status" value="1"/>
</dbReference>
<accession>B3RYK5</accession>
<name>B3RYK5_TRIAD</name>
<organism evidence="8 9">
    <name type="scientific">Trichoplax adhaerens</name>
    <name type="common">Trichoplax reptans</name>
    <dbReference type="NCBI Taxonomy" id="10228"/>
    <lineage>
        <taxon>Eukaryota</taxon>
        <taxon>Metazoa</taxon>
        <taxon>Placozoa</taxon>
        <taxon>Uniplacotomia</taxon>
        <taxon>Trichoplacea</taxon>
        <taxon>Trichoplacidae</taxon>
        <taxon>Trichoplax</taxon>
    </lineage>
</organism>
<dbReference type="GO" id="GO:0048269">
    <property type="term" value="C:methionine adenosyltransferase complex"/>
    <property type="evidence" value="ECO:0000318"/>
    <property type="project" value="GO_Central"/>
</dbReference>
<dbReference type="InParanoid" id="B3RYK5"/>
<dbReference type="InterPro" id="IPR029903">
    <property type="entry name" value="RmlD-like-bd"/>
</dbReference>
<evidence type="ECO:0000256" key="4">
    <source>
        <dbReference type="ARBA" id="ARBA00029977"/>
    </source>
</evidence>
<comment type="function">
    <text evidence="5">Regulatory subunit of S-adenosylmethionine synthetase 2, an enzyme that catalyzes the formation of S-adenosylmethionine from methionine and ATP. Regulates MAT2A catalytic activity by changing its kinetic properties, increasing its affinity for L-methionine. Can bind NADP (in vitro).</text>
</comment>
<evidence type="ECO:0000313" key="9">
    <source>
        <dbReference type="Proteomes" id="UP000009022"/>
    </source>
</evidence>
<dbReference type="STRING" id="10228.B3RYK5"/>
<dbReference type="GO" id="GO:0048270">
    <property type="term" value="F:methionine adenosyltransferase regulator activity"/>
    <property type="evidence" value="ECO:0000318"/>
    <property type="project" value="GO_Central"/>
</dbReference>
<dbReference type="Pfam" id="PF04321">
    <property type="entry name" value="RmlD_sub_bind"/>
    <property type="match status" value="1"/>
</dbReference>
<dbReference type="CTD" id="6754160"/>
<dbReference type="KEGG" id="tad:TRIADDRAFT_25402"/>
<keyword evidence="9" id="KW-1185">Reference proteome</keyword>
<evidence type="ECO:0000256" key="5">
    <source>
        <dbReference type="ARBA" id="ARBA00045998"/>
    </source>
</evidence>
<dbReference type="InterPro" id="IPR036291">
    <property type="entry name" value="NAD(P)-bd_dom_sf"/>
</dbReference>
<dbReference type="InterPro" id="IPR005913">
    <property type="entry name" value="dTDP_dehydrorham_reduct"/>
</dbReference>
<evidence type="ECO:0000259" key="7">
    <source>
        <dbReference type="Pfam" id="PF04321"/>
    </source>
</evidence>